<protein>
    <submittedName>
        <fullName evidence="6">Rieske 2Fe-2S family protein</fullName>
    </submittedName>
</protein>
<keyword evidence="4" id="KW-0411">Iron-sulfur</keyword>
<dbReference type="RefSeq" id="WP_228548529.1">
    <property type="nucleotide sequence ID" value="NZ_ARXX01000012.1"/>
</dbReference>
<keyword evidence="7" id="KW-1185">Reference proteome</keyword>
<accession>A0ABS0APD5</accession>
<gene>
    <name evidence="6" type="ORF">Y5W_01103</name>
</gene>
<dbReference type="Gene3D" id="2.102.10.10">
    <property type="entry name" value="Rieske [2Fe-2S] iron-sulphur domain"/>
    <property type="match status" value="1"/>
</dbReference>
<dbReference type="InterPro" id="IPR017941">
    <property type="entry name" value="Rieske_2Fe-2S"/>
</dbReference>
<evidence type="ECO:0000256" key="3">
    <source>
        <dbReference type="ARBA" id="ARBA00023004"/>
    </source>
</evidence>
<sequence length="115" mass="12505">MSGDDLQAVCSVHDVADESAREFQVGDQAVVVVKFDGQFHAYLNWCPHLGIELNFMPDQFMDDEGRFLVCANHGALFEPENGHCLSGPCSGDALTAVPLEVRGEEIWVGRAEAPA</sequence>
<evidence type="ECO:0000256" key="2">
    <source>
        <dbReference type="ARBA" id="ARBA00022723"/>
    </source>
</evidence>
<name>A0ABS0APD5_9GAMM</name>
<dbReference type="CDD" id="cd03467">
    <property type="entry name" value="Rieske"/>
    <property type="match status" value="1"/>
</dbReference>
<dbReference type="PANTHER" id="PTHR40261:SF1">
    <property type="entry name" value="RIESKE DOMAIN-CONTAINING PROTEIN"/>
    <property type="match status" value="1"/>
</dbReference>
<evidence type="ECO:0000256" key="1">
    <source>
        <dbReference type="ARBA" id="ARBA00022714"/>
    </source>
</evidence>
<evidence type="ECO:0000256" key="4">
    <source>
        <dbReference type="ARBA" id="ARBA00023014"/>
    </source>
</evidence>
<dbReference type="Pfam" id="PF00355">
    <property type="entry name" value="Rieske"/>
    <property type="match status" value="1"/>
</dbReference>
<proteinExistence type="predicted"/>
<evidence type="ECO:0000313" key="6">
    <source>
        <dbReference type="EMBL" id="MBF5055809.1"/>
    </source>
</evidence>
<dbReference type="PANTHER" id="PTHR40261">
    <property type="match status" value="1"/>
</dbReference>
<dbReference type="PROSITE" id="PS51296">
    <property type="entry name" value="RIESKE"/>
    <property type="match status" value="1"/>
</dbReference>
<keyword evidence="2" id="KW-0479">Metal-binding</keyword>
<feature type="domain" description="Rieske" evidence="5">
    <location>
        <begin position="7"/>
        <end position="108"/>
    </location>
</feature>
<evidence type="ECO:0000313" key="7">
    <source>
        <dbReference type="Proteomes" id="UP000662703"/>
    </source>
</evidence>
<dbReference type="Proteomes" id="UP000662703">
    <property type="component" value="Unassembled WGS sequence"/>
</dbReference>
<reference evidence="6 7" key="1">
    <citation type="submission" date="2012-09" db="EMBL/GenBank/DDBJ databases">
        <title>Genome Sequence of alkane-degrading Bacterium Alcanivorax sp. 521-1.</title>
        <authorList>
            <person name="Lai Q."/>
            <person name="Shao Z."/>
        </authorList>
    </citation>
    <scope>NUCLEOTIDE SEQUENCE [LARGE SCALE GENOMIC DNA]</scope>
    <source>
        <strain evidence="6 7">521-1</strain>
    </source>
</reference>
<organism evidence="6 7">
    <name type="scientific">Alloalcanivorax profundimaris</name>
    <dbReference type="NCBI Taxonomy" id="2735259"/>
    <lineage>
        <taxon>Bacteria</taxon>
        <taxon>Pseudomonadati</taxon>
        <taxon>Pseudomonadota</taxon>
        <taxon>Gammaproteobacteria</taxon>
        <taxon>Oceanospirillales</taxon>
        <taxon>Alcanivoracaceae</taxon>
        <taxon>Alloalcanivorax</taxon>
    </lineage>
</organism>
<dbReference type="InterPro" id="IPR036922">
    <property type="entry name" value="Rieske_2Fe-2S_sf"/>
</dbReference>
<dbReference type="EMBL" id="ARXX01000012">
    <property type="protein sequence ID" value="MBF5055809.1"/>
    <property type="molecule type" value="Genomic_DNA"/>
</dbReference>
<keyword evidence="3" id="KW-0408">Iron</keyword>
<keyword evidence="1" id="KW-0001">2Fe-2S</keyword>
<evidence type="ECO:0000259" key="5">
    <source>
        <dbReference type="PROSITE" id="PS51296"/>
    </source>
</evidence>
<dbReference type="SUPFAM" id="SSF50022">
    <property type="entry name" value="ISP domain"/>
    <property type="match status" value="1"/>
</dbReference>
<comment type="caution">
    <text evidence="6">The sequence shown here is derived from an EMBL/GenBank/DDBJ whole genome shotgun (WGS) entry which is preliminary data.</text>
</comment>